<dbReference type="AlphaFoldDB" id="A0A9W8GC21"/>
<proteinExistence type="predicted"/>
<name>A0A9W8GC21_9FUNG</name>
<comment type="caution">
    <text evidence="1">The sequence shown here is derived from an EMBL/GenBank/DDBJ whole genome shotgun (WGS) entry which is preliminary data.</text>
</comment>
<evidence type="ECO:0000313" key="1">
    <source>
        <dbReference type="EMBL" id="KAJ2680281.1"/>
    </source>
</evidence>
<organism evidence="1 2">
    <name type="scientific">Coemansia spiralis</name>
    <dbReference type="NCBI Taxonomy" id="417178"/>
    <lineage>
        <taxon>Eukaryota</taxon>
        <taxon>Fungi</taxon>
        <taxon>Fungi incertae sedis</taxon>
        <taxon>Zoopagomycota</taxon>
        <taxon>Kickxellomycotina</taxon>
        <taxon>Kickxellomycetes</taxon>
        <taxon>Kickxellales</taxon>
        <taxon>Kickxellaceae</taxon>
        <taxon>Coemansia</taxon>
    </lineage>
</organism>
<sequence>MAHRFEPPMPELARYRFEHRTRNSEQDDGNKENSTSDLAKYVKAAAPNATRMQVSHGEYPVARGKKYWESMQMFMNAYYRPSGTLIMELDSHYLIPDDGIEMTVHMSSLSFVWNECSNDALKLMKLQCSTLQEVTIHSIDTDDLSSLLLDDNGTVVTYPYLLNLTLDGQAGMEVTNRLEFEDAVPFPRLVKLNANIIYPFGDDVLFRGNSGSLEELSLNFDYATATIINRANVFTPGKYKKLKTVDIRSFIEDIDNCDKQVKHHMKLLQGVASTTKKLLIRDIDISQSFLEILPKSRLFKDIHTLCLNEIHLGLVDILEILTALSALQFLESGLVELVATTNSIGIHDLDTLCRKYSMINKCFYKWRVPQESIISVESGAQYAVILAMLCPRFRIIQLPDQHKPEYFEKVKHYMNGPYFLKYPNVQNRLLSIKSEYDCCV</sequence>
<dbReference type="Proteomes" id="UP001151518">
    <property type="component" value="Unassembled WGS sequence"/>
</dbReference>
<evidence type="ECO:0000313" key="2">
    <source>
        <dbReference type="Proteomes" id="UP001151518"/>
    </source>
</evidence>
<gene>
    <name evidence="1" type="ORF">GGI25_000874</name>
</gene>
<reference evidence="1" key="1">
    <citation type="submission" date="2022-07" db="EMBL/GenBank/DDBJ databases">
        <title>Phylogenomic reconstructions and comparative analyses of Kickxellomycotina fungi.</title>
        <authorList>
            <person name="Reynolds N.K."/>
            <person name="Stajich J.E."/>
            <person name="Barry K."/>
            <person name="Grigoriev I.V."/>
            <person name="Crous P."/>
            <person name="Smith M.E."/>
        </authorList>
    </citation>
    <scope>NUCLEOTIDE SEQUENCE</scope>
    <source>
        <strain evidence="1">NRRL 3115</strain>
    </source>
</reference>
<dbReference type="OrthoDB" id="5584798at2759"/>
<protein>
    <submittedName>
        <fullName evidence="1">Uncharacterized protein</fullName>
    </submittedName>
</protein>
<dbReference type="EMBL" id="JANBTW010000006">
    <property type="protein sequence ID" value="KAJ2680281.1"/>
    <property type="molecule type" value="Genomic_DNA"/>
</dbReference>
<accession>A0A9W8GC21</accession>